<feature type="transmembrane region" description="Helical" evidence="1">
    <location>
        <begin position="240"/>
        <end position="260"/>
    </location>
</feature>
<feature type="transmembrane region" description="Helical" evidence="1">
    <location>
        <begin position="68"/>
        <end position="92"/>
    </location>
</feature>
<keyword evidence="1" id="KW-0812">Transmembrane</keyword>
<feature type="transmembrane region" description="Helical" evidence="1">
    <location>
        <begin position="302"/>
        <end position="319"/>
    </location>
</feature>
<keyword evidence="1" id="KW-1133">Transmembrane helix</keyword>
<reference evidence="2" key="1">
    <citation type="journal article" date="2021" name="PeerJ">
        <title>Extensive microbial diversity within the chicken gut microbiome revealed by metagenomics and culture.</title>
        <authorList>
            <person name="Gilroy R."/>
            <person name="Ravi A."/>
            <person name="Getino M."/>
            <person name="Pursley I."/>
            <person name="Horton D.L."/>
            <person name="Alikhan N.F."/>
            <person name="Baker D."/>
            <person name="Gharbi K."/>
            <person name="Hall N."/>
            <person name="Watson M."/>
            <person name="Adriaenssens E.M."/>
            <person name="Foster-Nyarko E."/>
            <person name="Jarju S."/>
            <person name="Secka A."/>
            <person name="Antonio M."/>
            <person name="Oren A."/>
            <person name="Chaudhuri R.R."/>
            <person name="La Ragione R."/>
            <person name="Hildebrand F."/>
            <person name="Pallen M.J."/>
        </authorList>
    </citation>
    <scope>NUCLEOTIDE SEQUENCE</scope>
    <source>
        <strain evidence="2">ChiHjej13B12-24818</strain>
    </source>
</reference>
<accession>A0A9D2LDM6</accession>
<feature type="transmembrane region" description="Helical" evidence="1">
    <location>
        <begin position="184"/>
        <end position="205"/>
    </location>
</feature>
<name>A0A9D2LDM6_9MICO</name>
<organism evidence="2 3">
    <name type="scientific">Candidatus Brachybacterium merdavium</name>
    <dbReference type="NCBI Taxonomy" id="2838513"/>
    <lineage>
        <taxon>Bacteria</taxon>
        <taxon>Bacillati</taxon>
        <taxon>Actinomycetota</taxon>
        <taxon>Actinomycetes</taxon>
        <taxon>Micrococcales</taxon>
        <taxon>Dermabacteraceae</taxon>
        <taxon>Brachybacterium</taxon>
    </lineage>
</organism>
<dbReference type="Proteomes" id="UP000823823">
    <property type="component" value="Unassembled WGS sequence"/>
</dbReference>
<proteinExistence type="predicted"/>
<reference evidence="2" key="2">
    <citation type="submission" date="2021-04" db="EMBL/GenBank/DDBJ databases">
        <authorList>
            <person name="Gilroy R."/>
        </authorList>
    </citation>
    <scope>NUCLEOTIDE SEQUENCE</scope>
    <source>
        <strain evidence="2">ChiHjej13B12-24818</strain>
    </source>
</reference>
<comment type="caution">
    <text evidence="2">The sequence shown here is derived from an EMBL/GenBank/DDBJ whole genome shotgun (WGS) entry which is preliminary data.</text>
</comment>
<feature type="transmembrane region" description="Helical" evidence="1">
    <location>
        <begin position="217"/>
        <end position="234"/>
    </location>
</feature>
<keyword evidence="1" id="KW-0472">Membrane</keyword>
<feature type="transmembrane region" description="Helical" evidence="1">
    <location>
        <begin position="154"/>
        <end position="172"/>
    </location>
</feature>
<gene>
    <name evidence="2" type="ORF">H9786_08920</name>
</gene>
<feature type="transmembrane region" description="Helical" evidence="1">
    <location>
        <begin position="112"/>
        <end position="142"/>
    </location>
</feature>
<evidence type="ECO:0000256" key="1">
    <source>
        <dbReference type="SAM" id="Phobius"/>
    </source>
</evidence>
<dbReference type="EMBL" id="DWZH01000066">
    <property type="protein sequence ID" value="HJB10634.1"/>
    <property type="molecule type" value="Genomic_DNA"/>
</dbReference>
<feature type="transmembrane region" description="Helical" evidence="1">
    <location>
        <begin position="38"/>
        <end position="56"/>
    </location>
</feature>
<dbReference type="AlphaFoldDB" id="A0A9D2LDM6"/>
<evidence type="ECO:0000313" key="2">
    <source>
        <dbReference type="EMBL" id="HJB10634.1"/>
    </source>
</evidence>
<protein>
    <submittedName>
        <fullName evidence="2">Uncharacterized protein</fullName>
    </submittedName>
</protein>
<evidence type="ECO:0000313" key="3">
    <source>
        <dbReference type="Proteomes" id="UP000823823"/>
    </source>
</evidence>
<sequence>MLSLRRRILPILCVLLGAPVTAEFLQAYQALTGDPVAVAGAIVFLAPLYGGAALLIREITVRTGRGWPATLILAAAFGLAMPGIVDLSMFGVDAPGVPYWAELREPTLIPGLHVSAFSTISWAAGHVMMSVGAPLALLYAVAPVHRGRPLLGRVGIPATIAAWTVVAVQIHIDGRESFGLTPTAGPMILMVAVVVAIAALAMSPLGSPVGVSGQSRTVPAVLIVAGAVTLKVSMDLLPSTWLGVAAFLGLVLLAGIILHFAARHRQWGPREIGMLGVGVVIGGILIGFLAPLPPGVTATAKLTQNAALLLAAVLLAFLTSRRTRQVHDGAPELRP</sequence>
<feature type="transmembrane region" description="Helical" evidence="1">
    <location>
        <begin position="272"/>
        <end position="290"/>
    </location>
</feature>